<accession>D5RSX0</accession>
<protein>
    <recommendedName>
        <fullName evidence="4">Nitrogen fixation protein FixH</fullName>
    </recommendedName>
</protein>
<evidence type="ECO:0008006" key="4">
    <source>
        <dbReference type="Google" id="ProtNLM"/>
    </source>
</evidence>
<dbReference type="Pfam" id="PF05751">
    <property type="entry name" value="FixH"/>
    <property type="match status" value="1"/>
</dbReference>
<organism evidence="2 3">
    <name type="scientific">Pseudoroseomonas cervicalis ATCC 49957</name>
    <dbReference type="NCBI Taxonomy" id="525371"/>
    <lineage>
        <taxon>Bacteria</taxon>
        <taxon>Pseudomonadati</taxon>
        <taxon>Pseudomonadota</taxon>
        <taxon>Alphaproteobacteria</taxon>
        <taxon>Acetobacterales</taxon>
        <taxon>Roseomonadaceae</taxon>
        <taxon>Roseomonas</taxon>
    </lineage>
</organism>
<dbReference type="Proteomes" id="UP000005324">
    <property type="component" value="Unassembled WGS sequence"/>
</dbReference>
<keyword evidence="3" id="KW-1185">Reference proteome</keyword>
<proteinExistence type="predicted"/>
<dbReference type="InterPro" id="IPR008620">
    <property type="entry name" value="FixH"/>
</dbReference>
<dbReference type="EMBL" id="ADVL01000763">
    <property type="protein sequence ID" value="EFH09594.1"/>
    <property type="molecule type" value="Genomic_DNA"/>
</dbReference>
<name>D5RSX0_9PROT</name>
<evidence type="ECO:0000313" key="3">
    <source>
        <dbReference type="Proteomes" id="UP000005324"/>
    </source>
</evidence>
<keyword evidence="1" id="KW-1133">Transmembrane helix</keyword>
<feature type="transmembrane region" description="Helical" evidence="1">
    <location>
        <begin position="25"/>
        <end position="46"/>
    </location>
</feature>
<dbReference type="HOGENOM" id="CLU_1986381_0_0_5"/>
<feature type="non-terminal residue" evidence="2">
    <location>
        <position position="126"/>
    </location>
</feature>
<evidence type="ECO:0000256" key="1">
    <source>
        <dbReference type="SAM" id="Phobius"/>
    </source>
</evidence>
<keyword evidence="1" id="KW-0812">Transmembrane</keyword>
<sequence length="126" mass="13553">MRGATVMKPNTISAEAGFDPRRGRWIPWVFVLAMGIVIAVNGVLIWQALTTFTGVTVGQSYDRGLAYNDVLAESARQEALGWQAALRVEGRVLRVAIDDRDGQPVPGLLRGALERPLEGGGVPLAL</sequence>
<gene>
    <name evidence="2" type="ORF">HMPREF0731_4182</name>
</gene>
<reference evidence="2 3" key="1">
    <citation type="submission" date="2010-04" db="EMBL/GenBank/DDBJ databases">
        <authorList>
            <person name="Qin X."/>
            <person name="Bachman B."/>
            <person name="Battles P."/>
            <person name="Bell A."/>
            <person name="Bess C."/>
            <person name="Bickham C."/>
            <person name="Chaboub L."/>
            <person name="Chen D."/>
            <person name="Coyle M."/>
            <person name="Deiros D.R."/>
            <person name="Dinh H."/>
            <person name="Forbes L."/>
            <person name="Fowler G."/>
            <person name="Francisco L."/>
            <person name="Fu Q."/>
            <person name="Gubbala S."/>
            <person name="Hale W."/>
            <person name="Han Y."/>
            <person name="Hemphill L."/>
            <person name="Highlander S.K."/>
            <person name="Hirani K."/>
            <person name="Hogues M."/>
            <person name="Jackson L."/>
            <person name="Jakkamsetti A."/>
            <person name="Javaid M."/>
            <person name="Jiang H."/>
            <person name="Korchina V."/>
            <person name="Kovar C."/>
            <person name="Lara F."/>
            <person name="Lee S."/>
            <person name="Mata R."/>
            <person name="Mathew T."/>
            <person name="Moen C."/>
            <person name="Morales K."/>
            <person name="Munidasa M."/>
            <person name="Nazareth L."/>
            <person name="Ngo R."/>
            <person name="Nguyen L."/>
            <person name="Okwuonu G."/>
            <person name="Ongeri F."/>
            <person name="Patil S."/>
            <person name="Petrosino J."/>
            <person name="Pham C."/>
            <person name="Pham P."/>
            <person name="Pu L.-L."/>
            <person name="Puazo M."/>
            <person name="Raj R."/>
            <person name="Reid J."/>
            <person name="Rouhana J."/>
            <person name="Saada N."/>
            <person name="Shang Y."/>
            <person name="Simmons D."/>
            <person name="Thornton R."/>
            <person name="Warren J."/>
            <person name="Weissenberger G."/>
            <person name="Zhang J."/>
            <person name="Zhang L."/>
            <person name="Zhou C."/>
            <person name="Zhu D."/>
            <person name="Muzny D."/>
            <person name="Worley K."/>
            <person name="Gibbs R."/>
        </authorList>
    </citation>
    <scope>NUCLEOTIDE SEQUENCE [LARGE SCALE GENOMIC DNA]</scope>
    <source>
        <strain evidence="2 3">ATCC 49957</strain>
    </source>
</reference>
<keyword evidence="1" id="KW-0472">Membrane</keyword>
<comment type="caution">
    <text evidence="2">The sequence shown here is derived from an EMBL/GenBank/DDBJ whole genome shotgun (WGS) entry which is preliminary data.</text>
</comment>
<dbReference type="AlphaFoldDB" id="D5RSX0"/>
<evidence type="ECO:0000313" key="2">
    <source>
        <dbReference type="EMBL" id="EFH09594.1"/>
    </source>
</evidence>